<gene>
    <name evidence="2" type="ORF">B0T18DRAFT_405568</name>
</gene>
<name>A0AA40F0G1_9PEZI</name>
<protein>
    <submittedName>
        <fullName evidence="2">Uncharacterized protein</fullName>
    </submittedName>
</protein>
<evidence type="ECO:0000313" key="3">
    <source>
        <dbReference type="Proteomes" id="UP001172155"/>
    </source>
</evidence>
<feature type="region of interest" description="Disordered" evidence="1">
    <location>
        <begin position="138"/>
        <end position="200"/>
    </location>
</feature>
<feature type="region of interest" description="Disordered" evidence="1">
    <location>
        <begin position="217"/>
        <end position="254"/>
    </location>
</feature>
<evidence type="ECO:0000313" key="2">
    <source>
        <dbReference type="EMBL" id="KAK0748985.1"/>
    </source>
</evidence>
<evidence type="ECO:0000256" key="1">
    <source>
        <dbReference type="SAM" id="MobiDB-lite"/>
    </source>
</evidence>
<dbReference type="EMBL" id="JAUKUD010000003">
    <property type="protein sequence ID" value="KAK0748985.1"/>
    <property type="molecule type" value="Genomic_DNA"/>
</dbReference>
<sequence>MFVPLEWQRSVGVVSREDGGRGKEQQKGFLAAAERADAAALLSQRPYKHIGSYGKKTQKKIRRSSVPAMPLIIHRSTLRRMWYLGRHVFRSKCSLEHVIGGDGKQRFHGPPRSWDVVSASVTPFAGLVHVAPPLSVSCVRGPSQSGSQRGKLDHFPPQRRPGPPGCSATRLRSTRSRLRSYRAPLGSTAAQRPPRRSRPPALLQRCCHFALLHPRVLGRGMPRGQDTQQGARSQEPGKRAPQILRRAGCEAPRG</sequence>
<organism evidence="2 3">
    <name type="scientific">Schizothecium vesticola</name>
    <dbReference type="NCBI Taxonomy" id="314040"/>
    <lineage>
        <taxon>Eukaryota</taxon>
        <taxon>Fungi</taxon>
        <taxon>Dikarya</taxon>
        <taxon>Ascomycota</taxon>
        <taxon>Pezizomycotina</taxon>
        <taxon>Sordariomycetes</taxon>
        <taxon>Sordariomycetidae</taxon>
        <taxon>Sordariales</taxon>
        <taxon>Schizotheciaceae</taxon>
        <taxon>Schizothecium</taxon>
    </lineage>
</organism>
<reference evidence="2" key="1">
    <citation type="submission" date="2023-06" db="EMBL/GenBank/DDBJ databases">
        <title>Genome-scale phylogeny and comparative genomics of the fungal order Sordariales.</title>
        <authorList>
            <consortium name="Lawrence Berkeley National Laboratory"/>
            <person name="Hensen N."/>
            <person name="Bonometti L."/>
            <person name="Westerberg I."/>
            <person name="Brannstrom I.O."/>
            <person name="Guillou S."/>
            <person name="Cros-Aarteil S."/>
            <person name="Calhoun S."/>
            <person name="Haridas S."/>
            <person name="Kuo A."/>
            <person name="Mondo S."/>
            <person name="Pangilinan J."/>
            <person name="Riley R."/>
            <person name="LaButti K."/>
            <person name="Andreopoulos B."/>
            <person name="Lipzen A."/>
            <person name="Chen C."/>
            <person name="Yanf M."/>
            <person name="Daum C."/>
            <person name="Ng V."/>
            <person name="Clum A."/>
            <person name="Steindorff A."/>
            <person name="Ohm R."/>
            <person name="Martin F."/>
            <person name="Silar P."/>
            <person name="Natvig D."/>
            <person name="Lalanne C."/>
            <person name="Gautier V."/>
            <person name="Ament-velasquez S.L."/>
            <person name="Kruys A."/>
            <person name="Hutchinson M.I."/>
            <person name="Powell A.J."/>
            <person name="Barry K."/>
            <person name="Miller A.N."/>
            <person name="Grigoriev I.V."/>
            <person name="Debuchy R."/>
            <person name="Gladieux P."/>
            <person name="Thoren M.H."/>
            <person name="Johannesson H."/>
        </authorList>
    </citation>
    <scope>NUCLEOTIDE SEQUENCE</scope>
    <source>
        <strain evidence="2">SMH3187-1</strain>
    </source>
</reference>
<keyword evidence="3" id="KW-1185">Reference proteome</keyword>
<accession>A0AA40F0G1</accession>
<proteinExistence type="predicted"/>
<comment type="caution">
    <text evidence="2">The sequence shown here is derived from an EMBL/GenBank/DDBJ whole genome shotgun (WGS) entry which is preliminary data.</text>
</comment>
<dbReference type="AlphaFoldDB" id="A0AA40F0G1"/>
<dbReference type="Proteomes" id="UP001172155">
    <property type="component" value="Unassembled WGS sequence"/>
</dbReference>